<evidence type="ECO:0000256" key="1">
    <source>
        <dbReference type="ARBA" id="ARBA00022679"/>
    </source>
</evidence>
<dbReference type="EMBL" id="JBHDIY010000002">
    <property type="protein sequence ID" value="MFL4470593.1"/>
    <property type="molecule type" value="Genomic_DNA"/>
</dbReference>
<accession>A0ABW8UTY3</accession>
<evidence type="ECO:0000256" key="2">
    <source>
        <dbReference type="RuleBase" id="RU003750"/>
    </source>
</evidence>
<keyword evidence="1 2" id="KW-0808">Transferase</keyword>
<dbReference type="InterPro" id="IPR000462">
    <property type="entry name" value="CDP-OH_P_trans"/>
</dbReference>
<dbReference type="GO" id="GO:0016740">
    <property type="term" value="F:transferase activity"/>
    <property type="evidence" value="ECO:0007669"/>
    <property type="project" value="UniProtKB-KW"/>
</dbReference>
<dbReference type="EC" id="2.7.8.-" evidence="4"/>
<dbReference type="Pfam" id="PF01066">
    <property type="entry name" value="CDP-OH_P_transf"/>
    <property type="match status" value="1"/>
</dbReference>
<comment type="caution">
    <text evidence="4">The sequence shown here is derived from an EMBL/GenBank/DDBJ whole genome shotgun (WGS) entry which is preliminary data.</text>
</comment>
<feature type="transmembrane region" description="Helical" evidence="3">
    <location>
        <begin position="48"/>
        <end position="66"/>
    </location>
</feature>
<sequence length="240" mass="25404">MFRSSPHLVTQTIDTRPPLSTFFGVAASLGLTLALAAFYTLGAVTVPLLVFTATVMIVGYGLAHSYEHSRLGLCNIVTLSRAAMVAFIAGAVLVPDRSVWIVFGIAVLAFALDGVDGWLARRTGLVSDFGARFDMEVDAGLGAVISLWLLAGGIAGPEILILGFMRYAFVAASYLWPALQAPLPHSLRRKVICVVQIAALIILMCPLTPQAVLLPIGALAAVLLSGSFLTDILWLARRAG</sequence>
<feature type="transmembrane region" description="Helical" evidence="3">
    <location>
        <begin position="215"/>
        <end position="236"/>
    </location>
</feature>
<feature type="transmembrane region" description="Helical" evidence="3">
    <location>
        <begin position="21"/>
        <end position="42"/>
    </location>
</feature>
<keyword evidence="3" id="KW-1133">Transmembrane helix</keyword>
<name>A0ABW8UTY3_9RHOB</name>
<dbReference type="Proteomes" id="UP001627408">
    <property type="component" value="Unassembled WGS sequence"/>
</dbReference>
<protein>
    <submittedName>
        <fullName evidence="4">CDP-alcohol phosphatidyltransferase family protein</fullName>
        <ecNumber evidence="4">2.7.8.-</ecNumber>
    </submittedName>
</protein>
<keyword evidence="3" id="KW-0472">Membrane</keyword>
<dbReference type="InterPro" id="IPR043130">
    <property type="entry name" value="CDP-OH_PTrfase_TM_dom"/>
</dbReference>
<reference evidence="4 5" key="1">
    <citation type="submission" date="2024-08" db="EMBL/GenBank/DDBJ databases">
        <title>Tateyamaria sp. nov., isolated from marine algae.</title>
        <authorList>
            <person name="Choi B.J."/>
            <person name="Kim J.M."/>
            <person name="Lee J.K."/>
            <person name="Choi D.G."/>
            <person name="Bayburt H."/>
            <person name="Baek J.H."/>
            <person name="Han D.M."/>
            <person name="Jeon C.O."/>
        </authorList>
    </citation>
    <scope>NUCLEOTIDE SEQUENCE [LARGE SCALE GENOMIC DNA]</scope>
    <source>
        <strain evidence="4 5">KMU-156</strain>
    </source>
</reference>
<feature type="transmembrane region" description="Helical" evidence="3">
    <location>
        <begin position="139"/>
        <end position="155"/>
    </location>
</feature>
<dbReference type="Gene3D" id="1.20.120.1760">
    <property type="match status" value="1"/>
</dbReference>
<proteinExistence type="inferred from homology"/>
<dbReference type="RefSeq" id="WP_407592441.1">
    <property type="nucleotide sequence ID" value="NZ_JBHDIY010000002.1"/>
</dbReference>
<evidence type="ECO:0000256" key="3">
    <source>
        <dbReference type="SAM" id="Phobius"/>
    </source>
</evidence>
<organism evidence="4 5">
    <name type="scientific">Tateyamaria armeniaca</name>
    <dbReference type="NCBI Taxonomy" id="2518930"/>
    <lineage>
        <taxon>Bacteria</taxon>
        <taxon>Pseudomonadati</taxon>
        <taxon>Pseudomonadota</taxon>
        <taxon>Alphaproteobacteria</taxon>
        <taxon>Rhodobacterales</taxon>
        <taxon>Roseobacteraceae</taxon>
        <taxon>Tateyamaria</taxon>
    </lineage>
</organism>
<evidence type="ECO:0000313" key="5">
    <source>
        <dbReference type="Proteomes" id="UP001627408"/>
    </source>
</evidence>
<keyword evidence="5" id="KW-1185">Reference proteome</keyword>
<keyword evidence="3" id="KW-0812">Transmembrane</keyword>
<evidence type="ECO:0000313" key="4">
    <source>
        <dbReference type="EMBL" id="MFL4470593.1"/>
    </source>
</evidence>
<dbReference type="InterPro" id="IPR048254">
    <property type="entry name" value="CDP_ALCOHOL_P_TRANSF_CS"/>
</dbReference>
<feature type="transmembrane region" description="Helical" evidence="3">
    <location>
        <begin position="100"/>
        <end position="119"/>
    </location>
</feature>
<dbReference type="PROSITE" id="PS00379">
    <property type="entry name" value="CDP_ALCOHOL_P_TRANSF"/>
    <property type="match status" value="1"/>
</dbReference>
<gene>
    <name evidence="4" type="ORF">ACERZ8_12145</name>
</gene>
<comment type="similarity">
    <text evidence="2">Belongs to the CDP-alcohol phosphatidyltransferase class-I family.</text>
</comment>
<feature type="transmembrane region" description="Helical" evidence="3">
    <location>
        <begin position="73"/>
        <end position="94"/>
    </location>
</feature>